<organism evidence="3 4">
    <name type="scientific">Herbiconiux ginsengi</name>
    <dbReference type="NCBI Taxonomy" id="381665"/>
    <lineage>
        <taxon>Bacteria</taxon>
        <taxon>Bacillati</taxon>
        <taxon>Actinomycetota</taxon>
        <taxon>Actinomycetes</taxon>
        <taxon>Micrococcales</taxon>
        <taxon>Microbacteriaceae</taxon>
        <taxon>Herbiconiux</taxon>
    </lineage>
</organism>
<gene>
    <name evidence="3" type="ORF">SAMN05216554_0448</name>
</gene>
<evidence type="ECO:0000259" key="2">
    <source>
        <dbReference type="Pfam" id="PF04909"/>
    </source>
</evidence>
<evidence type="ECO:0000256" key="1">
    <source>
        <dbReference type="ARBA" id="ARBA00038310"/>
    </source>
</evidence>
<dbReference type="PANTHER" id="PTHR43569:SF2">
    <property type="entry name" value="AMIDOHYDROLASE-RELATED DOMAIN-CONTAINING PROTEIN"/>
    <property type="match status" value="1"/>
</dbReference>
<dbReference type="RefSeq" id="WP_175494079.1">
    <property type="nucleotide sequence ID" value="NZ_FNPZ01000001.1"/>
</dbReference>
<sequence length="277" mass="29969">MIVDAHCHLWRRWPYPSTPPPGAATATALVGEMAANGVARAFVVAAAIGGEDARTQNPHNNDDVAEMVGERPSAFRMFADVDSRWSPFYHRPGSATRLAEDVSRTGAHGFTHYLGDADDGWFDTAEAAEFFTTAEGLGLVASVHAPPAWHAAIGALAERHPDLTLLLHHQGLATTDEDVEALIALAKHPRIAVKVSGFRYVSTTTPPYADVRARLVRVALAFGAERLAWGSDWPVSTQHHSYADALAFADDALAFFDASERDQVFGGTILALYPWRS</sequence>
<dbReference type="Pfam" id="PF04909">
    <property type="entry name" value="Amidohydro_2"/>
    <property type="match status" value="1"/>
</dbReference>
<evidence type="ECO:0000313" key="3">
    <source>
        <dbReference type="EMBL" id="SDY47904.1"/>
    </source>
</evidence>
<dbReference type="InterPro" id="IPR052350">
    <property type="entry name" value="Metallo-dep_Lactonases"/>
</dbReference>
<keyword evidence="3" id="KW-0378">Hydrolase</keyword>
<dbReference type="SUPFAM" id="SSF51556">
    <property type="entry name" value="Metallo-dependent hydrolases"/>
    <property type="match status" value="1"/>
</dbReference>
<name>A0A1H3K8S3_9MICO</name>
<keyword evidence="4" id="KW-1185">Reference proteome</keyword>
<feature type="domain" description="Amidohydrolase-related" evidence="2">
    <location>
        <begin position="3"/>
        <end position="274"/>
    </location>
</feature>
<dbReference type="InterPro" id="IPR032466">
    <property type="entry name" value="Metal_Hydrolase"/>
</dbReference>
<comment type="similarity">
    <text evidence="1">Belongs to the metallo-dependent hydrolases superfamily.</text>
</comment>
<dbReference type="STRING" id="381665.SAMN05216554_0448"/>
<accession>A0A1H3K8S3</accession>
<dbReference type="Proteomes" id="UP000198891">
    <property type="component" value="Unassembled WGS sequence"/>
</dbReference>
<dbReference type="AlphaFoldDB" id="A0A1H3K8S3"/>
<dbReference type="PANTHER" id="PTHR43569">
    <property type="entry name" value="AMIDOHYDROLASE"/>
    <property type="match status" value="1"/>
</dbReference>
<dbReference type="Gene3D" id="3.20.20.140">
    <property type="entry name" value="Metal-dependent hydrolases"/>
    <property type="match status" value="1"/>
</dbReference>
<protein>
    <submittedName>
        <fullName evidence="3">Predicted metal-dependent hydrolase, TIM-barrel fold</fullName>
    </submittedName>
</protein>
<evidence type="ECO:0000313" key="4">
    <source>
        <dbReference type="Proteomes" id="UP000198891"/>
    </source>
</evidence>
<dbReference type="InterPro" id="IPR006680">
    <property type="entry name" value="Amidohydro-rel"/>
</dbReference>
<proteinExistence type="inferred from homology"/>
<reference evidence="3 4" key="1">
    <citation type="submission" date="2016-10" db="EMBL/GenBank/DDBJ databases">
        <authorList>
            <person name="de Groot N.N."/>
        </authorList>
    </citation>
    <scope>NUCLEOTIDE SEQUENCE [LARGE SCALE GENOMIC DNA]</scope>
    <source>
        <strain evidence="3 4">CGMCC 4.3491</strain>
    </source>
</reference>
<dbReference type="EMBL" id="FNPZ01000001">
    <property type="protein sequence ID" value="SDY47904.1"/>
    <property type="molecule type" value="Genomic_DNA"/>
</dbReference>
<dbReference type="GO" id="GO:0016787">
    <property type="term" value="F:hydrolase activity"/>
    <property type="evidence" value="ECO:0007669"/>
    <property type="project" value="UniProtKB-KW"/>
</dbReference>